<dbReference type="VEuPathDB" id="VectorBase:BGLB034104"/>
<gene>
    <name evidence="2" type="primary">106051939</name>
</gene>
<name>A0A2C9LRB9_BIOGL</name>
<protein>
    <recommendedName>
        <fullName evidence="4">HAT C-terminal dimerisation domain-containing protein</fullName>
    </recommendedName>
</protein>
<evidence type="ECO:0000313" key="2">
    <source>
        <dbReference type="EnsemblMetazoa" id="BGLB034104-PA"/>
    </source>
</evidence>
<dbReference type="STRING" id="6526.A0A2C9LRB9"/>
<evidence type="ECO:0000313" key="3">
    <source>
        <dbReference type="Proteomes" id="UP000076420"/>
    </source>
</evidence>
<proteinExistence type="predicted"/>
<sequence>FCIDLIGNRDQPMPCHCQFYYLIENIAIHSQEHHPQRFKLYEATKATSAHPRVSRKRRLDNTSENGNPSEKNAKKKALDQFAIQLDDTSKSTSIDGVLDIDDSKSEGDLDTINISDSLDTINLTEDDETEDSDGLFLPPHKRCGNHSLNLVASIDAAKNGLIERFGHVMESCEYRIGSTLHPKFKLAFLPSEEKSQIKEILVCYVKNAQKEFSREIGSGNQLSISQTNHEADSTITDEVEGYLAGKSDSVSSLLAFPTVAEAFKKSNSTLPSSAAVERMFSAASQYSLTTDAEWLMKCLTNRYFYAVDSNPIKNKDIAYNDI</sequence>
<dbReference type="KEGG" id="bgt:106051939"/>
<reference evidence="2" key="1">
    <citation type="submission" date="2020-05" db="UniProtKB">
        <authorList>
            <consortium name="EnsemblMetazoa"/>
        </authorList>
    </citation>
    <scope>IDENTIFICATION</scope>
    <source>
        <strain evidence="2">BB02</strain>
    </source>
</reference>
<feature type="region of interest" description="Disordered" evidence="1">
    <location>
        <begin position="43"/>
        <end position="75"/>
    </location>
</feature>
<organism evidence="2 3">
    <name type="scientific">Biomphalaria glabrata</name>
    <name type="common">Bloodfluke planorb</name>
    <name type="synonym">Freshwater snail</name>
    <dbReference type="NCBI Taxonomy" id="6526"/>
    <lineage>
        <taxon>Eukaryota</taxon>
        <taxon>Metazoa</taxon>
        <taxon>Spiralia</taxon>
        <taxon>Lophotrochozoa</taxon>
        <taxon>Mollusca</taxon>
        <taxon>Gastropoda</taxon>
        <taxon>Heterobranchia</taxon>
        <taxon>Euthyneura</taxon>
        <taxon>Panpulmonata</taxon>
        <taxon>Hygrophila</taxon>
        <taxon>Lymnaeoidea</taxon>
        <taxon>Planorbidae</taxon>
        <taxon>Biomphalaria</taxon>
    </lineage>
</organism>
<accession>A0A2C9LRB9</accession>
<dbReference type="EnsemblMetazoa" id="BGLB034104-RA">
    <property type="protein sequence ID" value="BGLB034104-PA"/>
    <property type="gene ID" value="BGLB034104"/>
</dbReference>
<evidence type="ECO:0000256" key="1">
    <source>
        <dbReference type="SAM" id="MobiDB-lite"/>
    </source>
</evidence>
<dbReference type="Proteomes" id="UP000076420">
    <property type="component" value="Unassembled WGS sequence"/>
</dbReference>
<evidence type="ECO:0008006" key="4">
    <source>
        <dbReference type="Google" id="ProtNLM"/>
    </source>
</evidence>
<dbReference type="AlphaFoldDB" id="A0A2C9LRB9"/>